<keyword evidence="7" id="KW-0539">Nucleus</keyword>
<name>A0A024GND0_9STRA</name>
<dbReference type="GO" id="GO:0005682">
    <property type="term" value="C:U5 snRNP"/>
    <property type="evidence" value="ECO:0007669"/>
    <property type="project" value="TreeGrafter"/>
</dbReference>
<evidence type="ECO:0000313" key="10">
    <source>
        <dbReference type="EMBL" id="CCI48293.1"/>
    </source>
</evidence>
<dbReference type="GO" id="GO:0046540">
    <property type="term" value="C:U4/U6 x U5 tri-snRNP complex"/>
    <property type="evidence" value="ECO:0007669"/>
    <property type="project" value="TreeGrafter"/>
</dbReference>
<evidence type="ECO:0000256" key="7">
    <source>
        <dbReference type="ARBA" id="ARBA00023242"/>
    </source>
</evidence>
<dbReference type="SMART" id="SM00500">
    <property type="entry name" value="SFM"/>
    <property type="match status" value="1"/>
</dbReference>
<comment type="similarity">
    <text evidence="2">Belongs to the PRP18 family.</text>
</comment>
<evidence type="ECO:0000256" key="4">
    <source>
        <dbReference type="ARBA" id="ARBA00022664"/>
    </source>
</evidence>
<dbReference type="InterPro" id="IPR039979">
    <property type="entry name" value="PRPF18"/>
</dbReference>
<dbReference type="Proteomes" id="UP000053237">
    <property type="component" value="Unassembled WGS sequence"/>
</dbReference>
<comment type="subcellular location">
    <subcellularLocation>
        <location evidence="1">Nucleus</location>
    </subcellularLocation>
</comment>
<feature type="compositionally biased region" description="Acidic residues" evidence="8">
    <location>
        <begin position="163"/>
        <end position="176"/>
    </location>
</feature>
<evidence type="ECO:0000256" key="6">
    <source>
        <dbReference type="ARBA" id="ARBA00023187"/>
    </source>
</evidence>
<dbReference type="OrthoDB" id="10261918at2759"/>
<dbReference type="FunFam" id="1.20.940.10:FF:000013">
    <property type="entry name" value="Pre-mRNA-splicing factor 18"/>
    <property type="match status" value="1"/>
</dbReference>
<evidence type="ECO:0000259" key="9">
    <source>
        <dbReference type="SMART" id="SM00500"/>
    </source>
</evidence>
<keyword evidence="4" id="KW-0507">mRNA processing</keyword>
<dbReference type="FunCoup" id="A0A024GND0">
    <property type="interactions" value="588"/>
</dbReference>
<evidence type="ECO:0000256" key="3">
    <source>
        <dbReference type="ARBA" id="ARBA00018242"/>
    </source>
</evidence>
<dbReference type="GO" id="GO:0000350">
    <property type="term" value="P:generation of catalytic spliceosome for second transesterification step"/>
    <property type="evidence" value="ECO:0007669"/>
    <property type="project" value="TreeGrafter"/>
</dbReference>
<dbReference type="PANTHER" id="PTHR13007:SF19">
    <property type="entry name" value="PRE-MRNA-SPLICING FACTOR 18"/>
    <property type="match status" value="1"/>
</dbReference>
<dbReference type="PANTHER" id="PTHR13007">
    <property type="entry name" value="PRE-MRNA SPLICING FACTOR-RELATED"/>
    <property type="match status" value="1"/>
</dbReference>
<sequence>MDALQAILRTKKREFASIQAEKARKNGKYLRRSEIEDILHNKETSTPSDNGDKIAISTKTDSLFESNAHDSSQSCTKNDLNGGENANFNHSFTTLSWVELKRRLRELSEPVTLFGEDRHDRIARLQRVEHELISKDDDALGQGHDIQNNFLRKYKEERHQNDENEENRQDEEPDDLDITRGNKKSDTEEGDMEESNPHLTIYRFFKKMLRSWEKDLANRPEDVKRTIQGKIASKTLKQCKDYIRPLFKLCKLERVPNDILPNLVEIVKFCQAKEFVQANDAYIRLAIGNAAWPIGVTMVGIHERTGREKINANKQAHVMNNEGQRKYLTSVKRLMTYCQSISNVLPSKKVC</sequence>
<evidence type="ECO:0000256" key="8">
    <source>
        <dbReference type="SAM" id="MobiDB-lite"/>
    </source>
</evidence>
<proteinExistence type="inferred from homology"/>
<dbReference type="AlphaFoldDB" id="A0A024GND0"/>
<keyword evidence="5" id="KW-0747">Spliceosome</keyword>
<feature type="region of interest" description="Disordered" evidence="8">
    <location>
        <begin position="157"/>
        <end position="195"/>
    </location>
</feature>
<protein>
    <recommendedName>
        <fullName evidence="3">Pre-mRNA-splicing factor 18</fullName>
    </recommendedName>
</protein>
<organism evidence="10 11">
    <name type="scientific">Albugo candida</name>
    <dbReference type="NCBI Taxonomy" id="65357"/>
    <lineage>
        <taxon>Eukaryota</taxon>
        <taxon>Sar</taxon>
        <taxon>Stramenopiles</taxon>
        <taxon>Oomycota</taxon>
        <taxon>Peronosporomycetes</taxon>
        <taxon>Albuginales</taxon>
        <taxon>Albuginaceae</taxon>
        <taxon>Albugo</taxon>
    </lineage>
</organism>
<evidence type="ECO:0000256" key="1">
    <source>
        <dbReference type="ARBA" id="ARBA00004123"/>
    </source>
</evidence>
<feature type="compositionally biased region" description="Basic and acidic residues" evidence="8">
    <location>
        <begin position="177"/>
        <end position="187"/>
    </location>
</feature>
<dbReference type="InterPro" id="IPR036285">
    <property type="entry name" value="PRP4-like_sf"/>
</dbReference>
<accession>A0A024GND0</accession>
<dbReference type="GO" id="GO:0071021">
    <property type="term" value="C:U2-type post-spliceosomal complex"/>
    <property type="evidence" value="ECO:0007669"/>
    <property type="project" value="TreeGrafter"/>
</dbReference>
<reference evidence="10 11" key="1">
    <citation type="submission" date="2012-05" db="EMBL/GenBank/DDBJ databases">
        <title>Recombination and specialization in a pathogen metapopulation.</title>
        <authorList>
            <person name="Gardiner A."/>
            <person name="Kemen E."/>
            <person name="Schultz-Larsen T."/>
            <person name="MacLean D."/>
            <person name="Van Oosterhout C."/>
            <person name="Jones J.D.G."/>
        </authorList>
    </citation>
    <scope>NUCLEOTIDE SEQUENCE [LARGE SCALE GENOMIC DNA]</scope>
    <source>
        <strain evidence="10 11">Ac Nc2</strain>
    </source>
</reference>
<dbReference type="InterPro" id="IPR004098">
    <property type="entry name" value="Prp18"/>
</dbReference>
<dbReference type="Pfam" id="PF02840">
    <property type="entry name" value="Prp18"/>
    <property type="match status" value="1"/>
</dbReference>
<dbReference type="InterPro" id="IPR014906">
    <property type="entry name" value="PRP4-like"/>
</dbReference>
<keyword evidence="6" id="KW-0508">mRNA splicing</keyword>
<evidence type="ECO:0000256" key="5">
    <source>
        <dbReference type="ARBA" id="ARBA00022728"/>
    </source>
</evidence>
<dbReference type="EMBL" id="CAIX01000214">
    <property type="protein sequence ID" value="CCI48293.1"/>
    <property type="molecule type" value="Genomic_DNA"/>
</dbReference>
<dbReference type="Pfam" id="PF08799">
    <property type="entry name" value="PRP4"/>
    <property type="match status" value="1"/>
</dbReference>
<dbReference type="Gene3D" id="4.10.280.110">
    <property type="entry name" value="Pre-mRNA processing factor 4 domain"/>
    <property type="match status" value="1"/>
</dbReference>
<dbReference type="Gene3D" id="1.20.940.10">
    <property type="entry name" value="Functional domain of the splicing factor Prp18"/>
    <property type="match status" value="1"/>
</dbReference>
<evidence type="ECO:0000256" key="2">
    <source>
        <dbReference type="ARBA" id="ARBA00008137"/>
    </source>
</evidence>
<dbReference type="STRING" id="65357.A0A024GND0"/>
<gene>
    <name evidence="10" type="ORF">BN9_093660</name>
</gene>
<dbReference type="SUPFAM" id="SSF158230">
    <property type="entry name" value="PRP4-like"/>
    <property type="match status" value="1"/>
</dbReference>
<dbReference type="InParanoid" id="A0A024GND0"/>
<evidence type="ECO:0000313" key="11">
    <source>
        <dbReference type="Proteomes" id="UP000053237"/>
    </source>
</evidence>
<comment type="caution">
    <text evidence="10">The sequence shown here is derived from an EMBL/GenBank/DDBJ whole genome shotgun (WGS) entry which is preliminary data.</text>
</comment>
<feature type="domain" description="Pre-mRNA processing factor 4 (PRP4)-like" evidence="9">
    <location>
        <begin position="95"/>
        <end position="148"/>
    </location>
</feature>
<dbReference type="SUPFAM" id="SSF47938">
    <property type="entry name" value="Functional domain of the splicing factor Prp18"/>
    <property type="match status" value="1"/>
</dbReference>
<keyword evidence="11" id="KW-1185">Reference proteome</keyword>